<proteinExistence type="predicted"/>
<dbReference type="SUPFAM" id="SSF53187">
    <property type="entry name" value="Zn-dependent exopeptidases"/>
    <property type="match status" value="1"/>
</dbReference>
<dbReference type="SUPFAM" id="SSF55031">
    <property type="entry name" value="Bacterial exopeptidase dimerisation domain"/>
    <property type="match status" value="1"/>
</dbReference>
<evidence type="ECO:0000313" key="2">
    <source>
        <dbReference type="EMBL" id="MCK0209471.1"/>
    </source>
</evidence>
<accession>A0ABT0DQB8</accession>
<gene>
    <name evidence="2" type="ORF">MWN33_15665</name>
</gene>
<dbReference type="Gene3D" id="3.40.630.10">
    <property type="entry name" value="Zn peptidases"/>
    <property type="match status" value="1"/>
</dbReference>
<dbReference type="PANTHER" id="PTHR11014:SF63">
    <property type="entry name" value="METALLOPEPTIDASE, PUTATIVE (AFU_ORTHOLOGUE AFUA_6G09600)-RELATED"/>
    <property type="match status" value="1"/>
</dbReference>
<dbReference type="EMBL" id="JALKCG010000007">
    <property type="protein sequence ID" value="MCK0209471.1"/>
    <property type="molecule type" value="Genomic_DNA"/>
</dbReference>
<dbReference type="Gene3D" id="3.30.70.360">
    <property type="match status" value="1"/>
</dbReference>
<protein>
    <submittedName>
        <fullName evidence="2">Peptidase dimerization domain-containing protein</fullName>
    </submittedName>
</protein>
<evidence type="ECO:0000313" key="3">
    <source>
        <dbReference type="Proteomes" id="UP001202867"/>
    </source>
</evidence>
<feature type="domain" description="Peptidase M20 dimerisation" evidence="1">
    <location>
        <begin position="6"/>
        <end position="102"/>
    </location>
</feature>
<dbReference type="RefSeq" id="WP_247201979.1">
    <property type="nucleotide sequence ID" value="NZ_JALKCG010000007.1"/>
</dbReference>
<dbReference type="InterPro" id="IPR017439">
    <property type="entry name" value="Amidohydrolase"/>
</dbReference>
<reference evidence="2 3" key="1">
    <citation type="submission" date="2022-04" db="EMBL/GenBank/DDBJ databases">
        <authorList>
            <person name="Grouzdev D.S."/>
            <person name="Pantiukh K.S."/>
            <person name="Krutkina M.S."/>
        </authorList>
    </citation>
    <scope>NUCLEOTIDE SEQUENCE [LARGE SCALE GENOMIC DNA]</scope>
    <source>
        <strain evidence="2 3">Jip08</strain>
    </source>
</reference>
<organism evidence="2 3">
    <name type="scientific">Ancylobacter koreensis</name>
    <dbReference type="NCBI Taxonomy" id="266121"/>
    <lineage>
        <taxon>Bacteria</taxon>
        <taxon>Pseudomonadati</taxon>
        <taxon>Pseudomonadota</taxon>
        <taxon>Alphaproteobacteria</taxon>
        <taxon>Hyphomicrobiales</taxon>
        <taxon>Xanthobacteraceae</taxon>
        <taxon>Ancylobacter</taxon>
    </lineage>
</organism>
<reference evidence="3" key="2">
    <citation type="submission" date="2023-07" db="EMBL/GenBank/DDBJ databases">
        <title>Ancylobacter moscoviensis sp. nov., facultatively methylotrophic bacteria from activated sludge and the reclassification of Starkeya novella (Starkey 1934) Kelly et al. 2000 as Ancylobacter novellus comb. nov., Starkeya koreensis Im et al. 2006 as Ancylobacter koreensis comb.nov., Angulomicrobium tetraedrale Vasil'eva et al. 1986 as Ancylobacter tetraedralis comb. nov., Angulomicrobium amanitiforme Fritz et al. 2004 as Ancylobacter amanitiformis comb. nov. and Methylorhabdus multivorans Doronina et al. 1996 as Ancylobacter multivorans comb. nov. and emended description of the genus Ancylobacter.</title>
        <authorList>
            <person name="Doronina N."/>
            <person name="Chemodurova A."/>
            <person name="Grouzdev D."/>
            <person name="Koziaeva V."/>
            <person name="Shi W."/>
            <person name="Wu L."/>
            <person name="Kaparullina E."/>
        </authorList>
    </citation>
    <scope>NUCLEOTIDE SEQUENCE [LARGE SCALE GENOMIC DNA]</scope>
    <source>
        <strain evidence="3">Jip08</strain>
    </source>
</reference>
<dbReference type="InterPro" id="IPR036264">
    <property type="entry name" value="Bact_exopeptidase_dim_dom"/>
</dbReference>
<dbReference type="Pfam" id="PF07687">
    <property type="entry name" value="M20_dimer"/>
    <property type="match status" value="1"/>
</dbReference>
<dbReference type="PANTHER" id="PTHR11014">
    <property type="entry name" value="PEPTIDASE M20 FAMILY MEMBER"/>
    <property type="match status" value="1"/>
</dbReference>
<evidence type="ECO:0000259" key="1">
    <source>
        <dbReference type="Pfam" id="PF07687"/>
    </source>
</evidence>
<dbReference type="Proteomes" id="UP001202867">
    <property type="component" value="Unassembled WGS sequence"/>
</dbReference>
<keyword evidence="3" id="KW-1185">Reference proteome</keyword>
<dbReference type="InterPro" id="IPR011650">
    <property type="entry name" value="Peptidase_M20_dimer"/>
</dbReference>
<comment type="caution">
    <text evidence="2">The sequence shown here is derived from an EMBL/GenBank/DDBJ whole genome shotgun (WGS) entry which is preliminary data.</text>
</comment>
<name>A0ABT0DQB8_9HYPH</name>
<sequence>MSASDSWDVTIFGRGAHGSMPERSLDPIVMAASAVLNLQTVVSRQIGMEEEAVVTVGSFHAGVSENTIPEEALLRLNVRSFNDEVRTRVLDGIRRIFKAEAVGAGAPKEPAIAILGEHPLTRNDEAATHRIVEAFAARFGAANVQEIPPATASEDFGLFGAAWGIPSVMWFVGGTDPAVLAAAAQPGGKPVPANHAPDFAPIIHPTLQAGVEAMLTAAGLWLAIGDGAAN</sequence>